<keyword evidence="2" id="KW-1185">Reference proteome</keyword>
<name>A0A4S2KAG7_9HYME</name>
<accession>A0A4S2KAG7</accession>
<evidence type="ECO:0000313" key="2">
    <source>
        <dbReference type="Proteomes" id="UP000310200"/>
    </source>
</evidence>
<evidence type="ECO:0000313" key="1">
    <source>
        <dbReference type="EMBL" id="TGZ45786.1"/>
    </source>
</evidence>
<organism evidence="1 2">
    <name type="scientific">Temnothorax longispinosus</name>
    <dbReference type="NCBI Taxonomy" id="300112"/>
    <lineage>
        <taxon>Eukaryota</taxon>
        <taxon>Metazoa</taxon>
        <taxon>Ecdysozoa</taxon>
        <taxon>Arthropoda</taxon>
        <taxon>Hexapoda</taxon>
        <taxon>Insecta</taxon>
        <taxon>Pterygota</taxon>
        <taxon>Neoptera</taxon>
        <taxon>Endopterygota</taxon>
        <taxon>Hymenoptera</taxon>
        <taxon>Apocrita</taxon>
        <taxon>Aculeata</taxon>
        <taxon>Formicoidea</taxon>
        <taxon>Formicidae</taxon>
        <taxon>Myrmicinae</taxon>
        <taxon>Temnothorax</taxon>
    </lineage>
</organism>
<gene>
    <name evidence="1" type="ORF">DBV15_02639</name>
</gene>
<sequence>MPKIFSSSVIWTNFSRLVLTNTAVGWHLLNSFFRSFSEPLPSNCFLCKVSNGAYFVPTTHQLGKVLISATASAICSSGEVFLFLSLPHFIYGCKTNVLCPSSATPK</sequence>
<proteinExistence type="predicted"/>
<protein>
    <submittedName>
        <fullName evidence="1">Uncharacterized protein</fullName>
    </submittedName>
</protein>
<reference evidence="1 2" key="1">
    <citation type="journal article" date="2019" name="Philos. Trans. R. Soc. Lond., B, Biol. Sci.">
        <title>Ant behaviour and brain gene expression of defending hosts depend on the ecological success of the intruding social parasite.</title>
        <authorList>
            <person name="Kaur R."/>
            <person name="Stoldt M."/>
            <person name="Jongepier E."/>
            <person name="Feldmeyer B."/>
            <person name="Menzel F."/>
            <person name="Bornberg-Bauer E."/>
            <person name="Foitzik S."/>
        </authorList>
    </citation>
    <scope>NUCLEOTIDE SEQUENCE [LARGE SCALE GENOMIC DNA]</scope>
    <source>
        <tissue evidence="1">Whole body</tissue>
    </source>
</reference>
<dbReference type="AlphaFoldDB" id="A0A4S2KAG7"/>
<dbReference type="Proteomes" id="UP000310200">
    <property type="component" value="Unassembled WGS sequence"/>
</dbReference>
<dbReference type="EMBL" id="QBLH01003046">
    <property type="protein sequence ID" value="TGZ45786.1"/>
    <property type="molecule type" value="Genomic_DNA"/>
</dbReference>
<comment type="caution">
    <text evidence="1">The sequence shown here is derived from an EMBL/GenBank/DDBJ whole genome shotgun (WGS) entry which is preliminary data.</text>
</comment>